<dbReference type="InterPro" id="IPR011989">
    <property type="entry name" value="ARM-like"/>
</dbReference>
<dbReference type="GeneID" id="109725264"/>
<dbReference type="RefSeq" id="XP_020109964.1">
    <property type="nucleotide sequence ID" value="XM_020254375.1"/>
</dbReference>
<organism evidence="5 6">
    <name type="scientific">Ananas comosus</name>
    <name type="common">Pineapple</name>
    <name type="synonym">Ananas ananas</name>
    <dbReference type="NCBI Taxonomy" id="4615"/>
    <lineage>
        <taxon>Eukaryota</taxon>
        <taxon>Viridiplantae</taxon>
        <taxon>Streptophyta</taxon>
        <taxon>Embryophyta</taxon>
        <taxon>Tracheophyta</taxon>
        <taxon>Spermatophyta</taxon>
        <taxon>Magnoliopsida</taxon>
        <taxon>Liliopsida</taxon>
        <taxon>Poales</taxon>
        <taxon>Bromeliaceae</taxon>
        <taxon>Bromelioideae</taxon>
        <taxon>Ananas</taxon>
    </lineage>
</organism>
<gene>
    <name evidence="6" type="primary">LOC109725264</name>
</gene>
<feature type="repeat" description="ARM" evidence="2">
    <location>
        <begin position="106"/>
        <end position="148"/>
    </location>
</feature>
<evidence type="ECO:0000256" key="2">
    <source>
        <dbReference type="PROSITE-ProRule" id="PRU00259"/>
    </source>
</evidence>
<dbReference type="PROSITE" id="PS50176">
    <property type="entry name" value="ARM_REPEAT"/>
    <property type="match status" value="1"/>
</dbReference>
<feature type="domain" description="U-box" evidence="4">
    <location>
        <begin position="181"/>
        <end position="304"/>
    </location>
</feature>
<dbReference type="SMART" id="SM00185">
    <property type="entry name" value="ARM"/>
    <property type="match status" value="3"/>
</dbReference>
<dbReference type="Pfam" id="PF25598">
    <property type="entry name" value="ARM_PUB"/>
    <property type="match status" value="1"/>
</dbReference>
<feature type="region of interest" description="Disordered" evidence="3">
    <location>
        <begin position="1"/>
        <end position="43"/>
    </location>
</feature>
<sequence>MCQNPNPSSSPTPNSNPSANPSPNPNPNPSERGEPKKPAEVHDGEVRRLARASSRARSAFAVAAVVEPLVAMLPSPDPAAREAALLALLNLAVRNQRNKDTIVRIGALPHLVNLLGSENNSLRELVTAAVLTLSASPSNKPAIATSGAIPLLANILRSGTIQGKVDAVTTLYNLSDCEDISVTLPIEAVKPLLTLLKDCKKYSKFAEKATALLEILSKSEGETELFTEFDEGILTLVETVEDGSLLSAEYAVGVLLSLCRNCGEKYRELILNEGPIPGLLLLSIEGTEKARERAHDLLDLLRDPPRKRTSEELRNIVCHIASRVDPGPTKAAATSKRLLQDMIKRNMELTVARLQRGAFLRSP</sequence>
<feature type="compositionally biased region" description="Low complexity" evidence="3">
    <location>
        <begin position="1"/>
        <end position="19"/>
    </location>
</feature>
<dbReference type="InterPro" id="IPR058678">
    <property type="entry name" value="ARM_PUB"/>
</dbReference>
<accession>A0A6P5GPZ4</accession>
<evidence type="ECO:0000313" key="6">
    <source>
        <dbReference type="RefSeq" id="XP_020109964.1"/>
    </source>
</evidence>
<dbReference type="Proteomes" id="UP000515123">
    <property type="component" value="Linkage group 19"/>
</dbReference>
<evidence type="ECO:0000259" key="4">
    <source>
        <dbReference type="Pfam" id="PF25598"/>
    </source>
</evidence>
<protein>
    <submittedName>
        <fullName evidence="6">U-box domain-containing protein 3-like</fullName>
    </submittedName>
</protein>
<keyword evidence="1" id="KW-0833">Ubl conjugation pathway</keyword>
<dbReference type="OrthoDB" id="7537227at2759"/>
<feature type="compositionally biased region" description="Basic and acidic residues" evidence="3">
    <location>
        <begin position="31"/>
        <end position="43"/>
    </location>
</feature>
<proteinExistence type="predicted"/>
<dbReference type="InterPro" id="IPR000225">
    <property type="entry name" value="Armadillo"/>
</dbReference>
<evidence type="ECO:0000256" key="1">
    <source>
        <dbReference type="ARBA" id="ARBA00022786"/>
    </source>
</evidence>
<evidence type="ECO:0000256" key="3">
    <source>
        <dbReference type="SAM" id="MobiDB-lite"/>
    </source>
</evidence>
<reference evidence="6" key="2">
    <citation type="submission" date="2025-08" db="UniProtKB">
        <authorList>
            <consortium name="RefSeq"/>
        </authorList>
    </citation>
    <scope>IDENTIFICATION</scope>
    <source>
        <tissue evidence="6">Leaf</tissue>
    </source>
</reference>
<reference evidence="5" key="1">
    <citation type="journal article" date="2015" name="Nat. Genet.">
        <title>The pineapple genome and the evolution of CAM photosynthesis.</title>
        <authorList>
            <person name="Ming R."/>
            <person name="VanBuren R."/>
            <person name="Wai C.M."/>
            <person name="Tang H."/>
            <person name="Schatz M.C."/>
            <person name="Bowers J.E."/>
            <person name="Lyons E."/>
            <person name="Wang M.L."/>
            <person name="Chen J."/>
            <person name="Biggers E."/>
            <person name="Zhang J."/>
            <person name="Huang L."/>
            <person name="Zhang L."/>
            <person name="Miao W."/>
            <person name="Zhang J."/>
            <person name="Ye Z."/>
            <person name="Miao C."/>
            <person name="Lin Z."/>
            <person name="Wang H."/>
            <person name="Zhou H."/>
            <person name="Yim W.C."/>
            <person name="Priest H.D."/>
            <person name="Zheng C."/>
            <person name="Woodhouse M."/>
            <person name="Edger P.P."/>
            <person name="Guyot R."/>
            <person name="Guo H.B."/>
            <person name="Guo H."/>
            <person name="Zheng G."/>
            <person name="Singh R."/>
            <person name="Sharma A."/>
            <person name="Min X."/>
            <person name="Zheng Y."/>
            <person name="Lee H."/>
            <person name="Gurtowski J."/>
            <person name="Sedlazeck F.J."/>
            <person name="Harkess A."/>
            <person name="McKain M.R."/>
            <person name="Liao Z."/>
            <person name="Fang J."/>
            <person name="Liu J."/>
            <person name="Zhang X."/>
            <person name="Zhang Q."/>
            <person name="Hu W."/>
            <person name="Qin Y."/>
            <person name="Wang K."/>
            <person name="Chen L.Y."/>
            <person name="Shirley N."/>
            <person name="Lin Y.R."/>
            <person name="Liu L.Y."/>
            <person name="Hernandez A.G."/>
            <person name="Wright C.L."/>
            <person name="Bulone V."/>
            <person name="Tuskan G.A."/>
            <person name="Heath K."/>
            <person name="Zee F."/>
            <person name="Moore P.H."/>
            <person name="Sunkar R."/>
            <person name="Leebens-Mack J.H."/>
            <person name="Mockler T."/>
            <person name="Bennetzen J.L."/>
            <person name="Freeling M."/>
            <person name="Sankoff D."/>
            <person name="Paterson A.H."/>
            <person name="Zhu X."/>
            <person name="Yang X."/>
            <person name="Smith J.A."/>
            <person name="Cushman J.C."/>
            <person name="Paull R.E."/>
            <person name="Yu Q."/>
        </authorList>
    </citation>
    <scope>NUCLEOTIDE SEQUENCE [LARGE SCALE GENOMIC DNA]</scope>
    <source>
        <strain evidence="5">cv. F153</strain>
    </source>
</reference>
<dbReference type="InterPro" id="IPR016024">
    <property type="entry name" value="ARM-type_fold"/>
</dbReference>
<dbReference type="PANTHER" id="PTHR23315">
    <property type="entry name" value="U BOX DOMAIN-CONTAINING"/>
    <property type="match status" value="1"/>
</dbReference>
<dbReference type="SUPFAM" id="SSF48371">
    <property type="entry name" value="ARM repeat"/>
    <property type="match status" value="1"/>
</dbReference>
<keyword evidence="5" id="KW-1185">Reference proteome</keyword>
<name>A0A6P5GPZ4_ANACO</name>
<dbReference type="Pfam" id="PF00514">
    <property type="entry name" value="Arm"/>
    <property type="match status" value="2"/>
</dbReference>
<dbReference type="AlphaFoldDB" id="A0A6P5GPZ4"/>
<dbReference type="Gramene" id="Aco023620.1.mrna1">
    <property type="protein sequence ID" value="Aco023620.1.mrna1"/>
    <property type="gene ID" value="Aco023620.1.path1"/>
</dbReference>
<dbReference type="PANTHER" id="PTHR23315:SF256">
    <property type="entry name" value="ARM REPEAT SUPERFAMILY PROTEIN"/>
    <property type="match status" value="1"/>
</dbReference>
<dbReference type="Gene3D" id="1.25.10.10">
    <property type="entry name" value="Leucine-rich Repeat Variant"/>
    <property type="match status" value="1"/>
</dbReference>
<evidence type="ECO:0000313" key="5">
    <source>
        <dbReference type="Proteomes" id="UP000515123"/>
    </source>
</evidence>